<keyword evidence="6 9" id="KW-0378">Hydrolase</keyword>
<dbReference type="InterPro" id="IPR001394">
    <property type="entry name" value="Peptidase_C19_UCH"/>
</dbReference>
<dbReference type="Pfam" id="PF00443">
    <property type="entry name" value="UCH"/>
    <property type="match status" value="1"/>
</dbReference>
<dbReference type="RefSeq" id="XP_060120910.1">
    <property type="nucleotide sequence ID" value="XM_060264927.1"/>
</dbReference>
<evidence type="ECO:0000259" key="8">
    <source>
        <dbReference type="PROSITE" id="PS50235"/>
    </source>
</evidence>
<gene>
    <name evidence="9" type="primary">UBP1</name>
    <name evidence="9" type="ORF">MJAP1_000961</name>
</gene>
<evidence type="ECO:0000256" key="7">
    <source>
        <dbReference type="ARBA" id="ARBA00022807"/>
    </source>
</evidence>
<dbReference type="Proteomes" id="UP001217754">
    <property type="component" value="Chromosome 1"/>
</dbReference>
<keyword evidence="10" id="KW-1185">Reference proteome</keyword>
<evidence type="ECO:0000256" key="6">
    <source>
        <dbReference type="ARBA" id="ARBA00022801"/>
    </source>
</evidence>
<evidence type="ECO:0000256" key="3">
    <source>
        <dbReference type="ARBA" id="ARBA00012759"/>
    </source>
</evidence>
<dbReference type="GeneID" id="85224610"/>
<protein>
    <recommendedName>
        <fullName evidence="3">ubiquitinyl hydrolase 1</fullName>
        <ecNumber evidence="3">3.4.19.12</ecNumber>
    </recommendedName>
</protein>
<dbReference type="GO" id="GO:0005829">
    <property type="term" value="C:cytosol"/>
    <property type="evidence" value="ECO:0007669"/>
    <property type="project" value="TreeGrafter"/>
</dbReference>
<name>A0AAF0EVT3_9BASI</name>
<proteinExistence type="inferred from homology"/>
<keyword evidence="5" id="KW-0833">Ubl conjugation pathway</keyword>
<evidence type="ECO:0000256" key="1">
    <source>
        <dbReference type="ARBA" id="ARBA00000707"/>
    </source>
</evidence>
<dbReference type="InterPro" id="IPR038765">
    <property type="entry name" value="Papain-like_cys_pep_sf"/>
</dbReference>
<dbReference type="PANTHER" id="PTHR24006:SF888">
    <property type="entry name" value="UBIQUITIN CARBOXYL-TERMINAL HYDROLASE 30"/>
    <property type="match status" value="1"/>
</dbReference>
<evidence type="ECO:0000256" key="2">
    <source>
        <dbReference type="ARBA" id="ARBA00009085"/>
    </source>
</evidence>
<comment type="catalytic activity">
    <reaction evidence="1">
        <text>Thiol-dependent hydrolysis of ester, thioester, amide, peptide and isopeptide bonds formed by the C-terminal Gly of ubiquitin (a 76-residue protein attached to proteins as an intracellular targeting signal).</text>
        <dbReference type="EC" id="3.4.19.12"/>
    </reaction>
</comment>
<dbReference type="GO" id="GO:0016579">
    <property type="term" value="P:protein deubiquitination"/>
    <property type="evidence" value="ECO:0007669"/>
    <property type="project" value="InterPro"/>
</dbReference>
<dbReference type="GO" id="GO:0006508">
    <property type="term" value="P:proteolysis"/>
    <property type="evidence" value="ECO:0007669"/>
    <property type="project" value="UniProtKB-KW"/>
</dbReference>
<dbReference type="AlphaFoldDB" id="A0AAF0EVT3"/>
<dbReference type="SUPFAM" id="SSF54001">
    <property type="entry name" value="Cysteine proteinases"/>
    <property type="match status" value="1"/>
</dbReference>
<dbReference type="EMBL" id="CP119958">
    <property type="protein sequence ID" value="WFD38013.1"/>
    <property type="molecule type" value="Genomic_DNA"/>
</dbReference>
<evidence type="ECO:0000256" key="4">
    <source>
        <dbReference type="ARBA" id="ARBA00022670"/>
    </source>
</evidence>
<organism evidence="9 10">
    <name type="scientific">Malassezia japonica</name>
    <dbReference type="NCBI Taxonomy" id="223818"/>
    <lineage>
        <taxon>Eukaryota</taxon>
        <taxon>Fungi</taxon>
        <taxon>Dikarya</taxon>
        <taxon>Basidiomycota</taxon>
        <taxon>Ustilaginomycotina</taxon>
        <taxon>Malasseziomycetes</taxon>
        <taxon>Malasseziales</taxon>
        <taxon>Malasseziaceae</taxon>
        <taxon>Malassezia</taxon>
    </lineage>
</organism>
<dbReference type="GO" id="GO:0004843">
    <property type="term" value="F:cysteine-type deubiquitinase activity"/>
    <property type="evidence" value="ECO:0007669"/>
    <property type="project" value="UniProtKB-EC"/>
</dbReference>
<sequence length="434" mass="46795">MAGDMAAMVATVPLSIGTAVLRPFGVRAPEAPAGSRRRTQRVPWTARGAYARYGQPPDGLAPDAAARSVGSVRKDDAPHYIGLYNPGVYCFMNSVLQSLASVAALAEYLDAVTRMAETYDVPTPATDALRELLVTLNTPQPKKGALAPKQLIQVLGKVSQANGMRTLLSAHQQQDAQELALLLLHALDQELGNIQAERGQQLQTEQAGLRGITAPSALQLGHLRASLGYDAANVANPFRGLSAQRTSCARCGYTEAVRYFSLTDLSLTVPLGVASCTLEQCFAQWTQLEQVEWICHRCSLAATLKRERAEAMRLEQVAAAQSGAAAKAATEGRDCARDHVQRLEYALRQGLHESEIEESAILEGVRLIREPSDQSTKQVMLAKPPRVLLLHLNRSSFAYGSFGATKNNARVVFPEHLNVAPRSPHATASRASTA</sequence>
<dbReference type="GO" id="GO:0005634">
    <property type="term" value="C:nucleus"/>
    <property type="evidence" value="ECO:0007669"/>
    <property type="project" value="TreeGrafter"/>
</dbReference>
<dbReference type="EC" id="3.4.19.12" evidence="3"/>
<dbReference type="Gene3D" id="3.90.70.10">
    <property type="entry name" value="Cysteine proteinases"/>
    <property type="match status" value="1"/>
</dbReference>
<reference evidence="9" key="1">
    <citation type="submission" date="2023-03" db="EMBL/GenBank/DDBJ databases">
        <title>Mating type loci evolution in Malassezia.</title>
        <authorList>
            <person name="Coelho M.A."/>
        </authorList>
    </citation>
    <scope>NUCLEOTIDE SEQUENCE</scope>
    <source>
        <strain evidence="9">CBS 9431</strain>
    </source>
</reference>
<accession>A0AAF0EVT3</accession>
<evidence type="ECO:0000313" key="9">
    <source>
        <dbReference type="EMBL" id="WFD38013.1"/>
    </source>
</evidence>
<keyword evidence="7" id="KW-0788">Thiol protease</keyword>
<evidence type="ECO:0000256" key="5">
    <source>
        <dbReference type="ARBA" id="ARBA00022786"/>
    </source>
</evidence>
<keyword evidence="4" id="KW-0645">Protease</keyword>
<dbReference type="PROSITE" id="PS50235">
    <property type="entry name" value="USP_3"/>
    <property type="match status" value="1"/>
</dbReference>
<dbReference type="InterPro" id="IPR050164">
    <property type="entry name" value="Peptidase_C19"/>
</dbReference>
<comment type="similarity">
    <text evidence="2">Belongs to the peptidase C19 family.</text>
</comment>
<dbReference type="InterPro" id="IPR028889">
    <property type="entry name" value="USP"/>
</dbReference>
<evidence type="ECO:0000313" key="10">
    <source>
        <dbReference type="Proteomes" id="UP001217754"/>
    </source>
</evidence>
<feature type="domain" description="USP" evidence="8">
    <location>
        <begin position="81"/>
        <end position="434"/>
    </location>
</feature>
<dbReference type="PANTHER" id="PTHR24006">
    <property type="entry name" value="UBIQUITIN CARBOXYL-TERMINAL HYDROLASE"/>
    <property type="match status" value="1"/>
</dbReference>